<reference evidence="2" key="1">
    <citation type="submission" date="2020-11" db="EMBL/GenBank/DDBJ databases">
        <authorList>
            <consortium name="DOE Joint Genome Institute"/>
            <person name="Ahrendt S."/>
            <person name="Riley R."/>
            <person name="Andreopoulos W."/>
            <person name="Labutti K."/>
            <person name="Pangilinan J."/>
            <person name="Ruiz-Duenas F.J."/>
            <person name="Barrasa J.M."/>
            <person name="Sanchez-Garcia M."/>
            <person name="Camarero S."/>
            <person name="Miyauchi S."/>
            <person name="Serrano A."/>
            <person name="Linde D."/>
            <person name="Babiker R."/>
            <person name="Drula E."/>
            <person name="Ayuso-Fernandez I."/>
            <person name="Pacheco R."/>
            <person name="Padilla G."/>
            <person name="Ferreira P."/>
            <person name="Barriuso J."/>
            <person name="Kellner H."/>
            <person name="Castanera R."/>
            <person name="Alfaro M."/>
            <person name="Ramirez L."/>
            <person name="Pisabarro A.G."/>
            <person name="Kuo A."/>
            <person name="Tritt A."/>
            <person name="Lipzen A."/>
            <person name="He G."/>
            <person name="Yan M."/>
            <person name="Ng V."/>
            <person name="Cullen D."/>
            <person name="Martin F."/>
            <person name="Rosso M.-N."/>
            <person name="Henrissat B."/>
            <person name="Hibbett D."/>
            <person name="Martinez A.T."/>
            <person name="Grigoriev I.V."/>
        </authorList>
    </citation>
    <scope>NUCLEOTIDE SEQUENCE</scope>
    <source>
        <strain evidence="2">CBS 247.69</strain>
    </source>
</reference>
<name>A0A9P5YFZ7_9AGAR</name>
<keyword evidence="3" id="KW-1185">Reference proteome</keyword>
<proteinExistence type="predicted"/>
<feature type="region of interest" description="Disordered" evidence="1">
    <location>
        <begin position="95"/>
        <end position="122"/>
    </location>
</feature>
<feature type="region of interest" description="Disordered" evidence="1">
    <location>
        <begin position="24"/>
        <end position="51"/>
    </location>
</feature>
<dbReference type="AlphaFoldDB" id="A0A9P5YFZ7"/>
<sequence>MSTISEKRTSAVTPWKKVQGCILDDSTPRYEPQLPFPPNPPSYDSDSDAGHTYSFATTLRLRASIATTPEDRLREVMVKLVERNPSFQHAIAKELLSSSPSNLPSPRRKRRRLRRSSDSAVPSRKCVNCGQRVRDDKSHVSTRHGAVECTYHPGHVQNQVYEFLSRTPEGRSFKVLRTLAMWSCCDEDAWSPGCVAAPAHMLTSDHRPSVEDPEIS</sequence>
<dbReference type="EMBL" id="MU150234">
    <property type="protein sequence ID" value="KAF9468178.1"/>
    <property type="molecule type" value="Genomic_DNA"/>
</dbReference>
<dbReference type="Proteomes" id="UP000807353">
    <property type="component" value="Unassembled WGS sequence"/>
</dbReference>
<accession>A0A9P5YFZ7</accession>
<evidence type="ECO:0000313" key="2">
    <source>
        <dbReference type="EMBL" id="KAF9468178.1"/>
    </source>
</evidence>
<feature type="compositionally biased region" description="Low complexity" evidence="1">
    <location>
        <begin position="95"/>
        <end position="105"/>
    </location>
</feature>
<evidence type="ECO:0000313" key="3">
    <source>
        <dbReference type="Proteomes" id="UP000807353"/>
    </source>
</evidence>
<evidence type="ECO:0000256" key="1">
    <source>
        <dbReference type="SAM" id="MobiDB-lite"/>
    </source>
</evidence>
<dbReference type="OrthoDB" id="2972176at2759"/>
<gene>
    <name evidence="2" type="ORF">BDZ94DRAFT_1247376</name>
</gene>
<comment type="caution">
    <text evidence="2">The sequence shown here is derived from an EMBL/GenBank/DDBJ whole genome shotgun (WGS) entry which is preliminary data.</text>
</comment>
<organism evidence="2 3">
    <name type="scientific">Collybia nuda</name>
    <dbReference type="NCBI Taxonomy" id="64659"/>
    <lineage>
        <taxon>Eukaryota</taxon>
        <taxon>Fungi</taxon>
        <taxon>Dikarya</taxon>
        <taxon>Basidiomycota</taxon>
        <taxon>Agaricomycotina</taxon>
        <taxon>Agaricomycetes</taxon>
        <taxon>Agaricomycetidae</taxon>
        <taxon>Agaricales</taxon>
        <taxon>Tricholomatineae</taxon>
        <taxon>Clitocybaceae</taxon>
        <taxon>Collybia</taxon>
    </lineage>
</organism>
<protein>
    <submittedName>
        <fullName evidence="2">Uncharacterized protein</fullName>
    </submittedName>
</protein>